<dbReference type="SUPFAM" id="SSF159941">
    <property type="entry name" value="MM3350-like"/>
    <property type="match status" value="1"/>
</dbReference>
<organism evidence="1 2">
    <name type="scientific">Photorhabdus tasmaniensis</name>
    <dbReference type="NCBI Taxonomy" id="1004159"/>
    <lineage>
        <taxon>Bacteria</taxon>
        <taxon>Pseudomonadati</taxon>
        <taxon>Pseudomonadota</taxon>
        <taxon>Gammaproteobacteria</taxon>
        <taxon>Enterobacterales</taxon>
        <taxon>Morganellaceae</taxon>
        <taxon>Photorhabdus</taxon>
    </lineage>
</organism>
<evidence type="ECO:0000313" key="1">
    <source>
        <dbReference type="EMBL" id="NHB90454.1"/>
    </source>
</evidence>
<protein>
    <recommendedName>
        <fullName evidence="3">Recombinase domain-containing protein</fullName>
    </recommendedName>
</protein>
<gene>
    <name evidence="1" type="ORF">C5471_23365</name>
</gene>
<keyword evidence="2" id="KW-1185">Reference proteome</keyword>
<sequence>MKTYIMKVALRGISPMVWRRFKLSGETSLAALPCKCPKVFYALINQRFYAGTSLYSGNYRIQKKSYAKPHARFT</sequence>
<evidence type="ECO:0008006" key="3">
    <source>
        <dbReference type="Google" id="ProtNLM"/>
    </source>
</evidence>
<dbReference type="Proteomes" id="UP000697802">
    <property type="component" value="Unassembled WGS sequence"/>
</dbReference>
<accession>A0ABX0GMI5</accession>
<proteinExistence type="predicted"/>
<dbReference type="InterPro" id="IPR024047">
    <property type="entry name" value="MM3350-like_sf"/>
</dbReference>
<comment type="caution">
    <text evidence="1">The sequence shown here is derived from an EMBL/GenBank/DDBJ whole genome shotgun (WGS) entry which is preliminary data.</text>
</comment>
<reference evidence="1 2" key="1">
    <citation type="submission" date="2018-02" db="EMBL/GenBank/DDBJ databases">
        <authorList>
            <person name="Machado R.A."/>
        </authorList>
    </citation>
    <scope>NUCLEOTIDE SEQUENCE [LARGE SCALE GENOMIC DNA]</scope>
    <source>
        <strain evidence="1 2">T327</strain>
    </source>
</reference>
<dbReference type="EMBL" id="PUJU01000131">
    <property type="protein sequence ID" value="NHB90454.1"/>
    <property type="molecule type" value="Genomic_DNA"/>
</dbReference>
<evidence type="ECO:0000313" key="2">
    <source>
        <dbReference type="Proteomes" id="UP000697802"/>
    </source>
</evidence>
<name>A0ABX0GMI5_9GAMM</name>